<dbReference type="Pfam" id="PF01177">
    <property type="entry name" value="Asp_Glu_race"/>
    <property type="match status" value="1"/>
</dbReference>
<dbReference type="AlphaFoldDB" id="A0A1C3X2E7"/>
<dbReference type="RefSeq" id="WP_092855428.1">
    <property type="nucleotide sequence ID" value="NZ_FMAH01000052.1"/>
</dbReference>
<proteinExistence type="inferred from homology"/>
<evidence type="ECO:0000256" key="2">
    <source>
        <dbReference type="ARBA" id="ARBA00023235"/>
    </source>
</evidence>
<keyword evidence="4" id="KW-1185">Reference proteome</keyword>
<reference evidence="4" key="1">
    <citation type="submission" date="2016-08" db="EMBL/GenBank/DDBJ databases">
        <authorList>
            <person name="Varghese N."/>
            <person name="Submissions Spin"/>
        </authorList>
    </citation>
    <scope>NUCLEOTIDE SEQUENCE [LARGE SCALE GENOMIC DNA]</scope>
    <source>
        <strain evidence="4">HAMBI 2971</strain>
    </source>
</reference>
<dbReference type="Proteomes" id="UP000199435">
    <property type="component" value="Unassembled WGS sequence"/>
</dbReference>
<dbReference type="InterPro" id="IPR004380">
    <property type="entry name" value="Asp_race"/>
</dbReference>
<evidence type="ECO:0000313" key="4">
    <source>
        <dbReference type="Proteomes" id="UP000199435"/>
    </source>
</evidence>
<dbReference type="Gene3D" id="3.40.50.1860">
    <property type="match status" value="2"/>
</dbReference>
<accession>A0A1C3X2E7</accession>
<dbReference type="SUPFAM" id="SSF53681">
    <property type="entry name" value="Aspartate/glutamate racemase"/>
    <property type="match status" value="2"/>
</dbReference>
<comment type="similarity">
    <text evidence="1">Belongs to the aspartate/glutamate racemases family.</text>
</comment>
<dbReference type="InterPro" id="IPR001920">
    <property type="entry name" value="Asp/Glu_race"/>
</dbReference>
<evidence type="ECO:0000256" key="1">
    <source>
        <dbReference type="ARBA" id="ARBA00007847"/>
    </source>
</evidence>
<name>A0A1C3X2E7_9HYPH</name>
<dbReference type="NCBIfam" id="TIGR00035">
    <property type="entry name" value="asp_race"/>
    <property type="match status" value="1"/>
</dbReference>
<dbReference type="PANTHER" id="PTHR21198:SF7">
    <property type="entry name" value="ASPARTATE-GLUTAMATE RACEMASE FAMILY"/>
    <property type="match status" value="1"/>
</dbReference>
<protein>
    <submittedName>
        <fullName evidence="3">Aspartate racemase</fullName>
    </submittedName>
</protein>
<gene>
    <name evidence="3" type="ORF">GA0061102_105226</name>
</gene>
<dbReference type="OrthoDB" id="9803739at2"/>
<dbReference type="GO" id="GO:0047661">
    <property type="term" value="F:amino-acid racemase activity"/>
    <property type="evidence" value="ECO:0007669"/>
    <property type="project" value="InterPro"/>
</dbReference>
<dbReference type="EMBL" id="FMAH01000052">
    <property type="protein sequence ID" value="SCB46286.1"/>
    <property type="molecule type" value="Genomic_DNA"/>
</dbReference>
<evidence type="ECO:0000313" key="3">
    <source>
        <dbReference type="EMBL" id="SCB46286.1"/>
    </source>
</evidence>
<keyword evidence="2" id="KW-0413">Isomerase</keyword>
<dbReference type="PANTHER" id="PTHR21198">
    <property type="entry name" value="GLUTAMATE RACEMASE"/>
    <property type="match status" value="1"/>
</dbReference>
<sequence>MRTIGLIGGMSFESSAVYYRQINEMVRDRLGGLSSAEVLMYSVNFEEIVALQKAGRWDDAAARLGGVAHRLQAAGAECVLICTNTMHLIAPEVASRISVPLIHIIDETAAALKAAGRVKPLLLATRYTMEHGFYAERMAQNGISIMVPGPEDRTVTHDIIFSELCAGIIKDESRRKLHDIIERAKSEGADSVILGCTEICLILDPNALILPGFDTTTIHAEAAVDFALADEKACGARAA</sequence>
<dbReference type="InterPro" id="IPR015942">
    <property type="entry name" value="Asp/Glu/hydantoin_racemase"/>
</dbReference>
<organism evidence="3 4">
    <name type="scientific">Rhizobium miluonense</name>
    <dbReference type="NCBI Taxonomy" id="411945"/>
    <lineage>
        <taxon>Bacteria</taxon>
        <taxon>Pseudomonadati</taxon>
        <taxon>Pseudomonadota</taxon>
        <taxon>Alphaproteobacteria</taxon>
        <taxon>Hyphomicrobiales</taxon>
        <taxon>Rhizobiaceae</taxon>
        <taxon>Rhizobium/Agrobacterium group</taxon>
        <taxon>Rhizobium</taxon>
    </lineage>
</organism>
<dbReference type="STRING" id="411945.GA0061102_105226"/>